<keyword evidence="1" id="KW-0472">Membrane</keyword>
<evidence type="ECO:0000256" key="1">
    <source>
        <dbReference type="SAM" id="Phobius"/>
    </source>
</evidence>
<keyword evidence="1" id="KW-0812">Transmembrane</keyword>
<dbReference type="Proteomes" id="UP000611762">
    <property type="component" value="Unassembled WGS sequence"/>
</dbReference>
<dbReference type="EMBL" id="JACRSU010000002">
    <property type="protein sequence ID" value="MBC8540603.1"/>
    <property type="molecule type" value="Genomic_DNA"/>
</dbReference>
<keyword evidence="1" id="KW-1133">Transmembrane helix</keyword>
<evidence type="ECO:0000313" key="3">
    <source>
        <dbReference type="Proteomes" id="UP000611762"/>
    </source>
</evidence>
<keyword evidence="3" id="KW-1185">Reference proteome</keyword>
<accession>A0A926HYP1</accession>
<name>A0A926HYP1_9FIRM</name>
<protein>
    <submittedName>
        <fullName evidence="2">Signal peptide protein</fullName>
    </submittedName>
</protein>
<dbReference type="RefSeq" id="WP_249311771.1">
    <property type="nucleotide sequence ID" value="NZ_JACRSU010000002.1"/>
</dbReference>
<reference evidence="2" key="1">
    <citation type="submission" date="2020-08" db="EMBL/GenBank/DDBJ databases">
        <title>Genome public.</title>
        <authorList>
            <person name="Liu C."/>
            <person name="Sun Q."/>
        </authorList>
    </citation>
    <scope>NUCLEOTIDE SEQUENCE</scope>
    <source>
        <strain evidence="2">H8</strain>
    </source>
</reference>
<comment type="caution">
    <text evidence="2">The sequence shown here is derived from an EMBL/GenBank/DDBJ whole genome shotgun (WGS) entry which is preliminary data.</text>
</comment>
<sequence>MTNKDLFQEIGNIDEKFVLEAGGPAKKIRRIRLSKIAALAAAVVLICGFSVWAASSIIASRSGQSSSIPDYFSPPSAQTLQKDLGFSANILAAFQNGFQFQSGNISEDESADANGNVLEQYKSLGCWYKRGKDSISIYIDGAAIGENNSLSETVAQHRGSDIGYYAYVNKMVPGDYKKTKQDKLDETAGKYVFSYGSNKIETVQVQIVTWSYGGLNYSLCAMDTELSAEELVEMAKEFIDGQE</sequence>
<feature type="transmembrane region" description="Helical" evidence="1">
    <location>
        <begin position="36"/>
        <end position="59"/>
    </location>
</feature>
<dbReference type="AlphaFoldDB" id="A0A926HYP1"/>
<organism evidence="2 3">
    <name type="scientific">Congzhengia minquanensis</name>
    <dbReference type="NCBI Taxonomy" id="2763657"/>
    <lineage>
        <taxon>Bacteria</taxon>
        <taxon>Bacillati</taxon>
        <taxon>Bacillota</taxon>
        <taxon>Clostridia</taxon>
        <taxon>Eubacteriales</taxon>
        <taxon>Oscillospiraceae</taxon>
        <taxon>Congzhengia</taxon>
    </lineage>
</organism>
<proteinExistence type="predicted"/>
<gene>
    <name evidence="2" type="ORF">H8698_06400</name>
</gene>
<evidence type="ECO:0000313" key="2">
    <source>
        <dbReference type="EMBL" id="MBC8540603.1"/>
    </source>
</evidence>